<accession>A0A8B3XRM0</accession>
<sequence length="76" mass="8896">MAAPQMNTILWYSKLLTRLIRCFSPSLIRKLRLDKARYQGKNPRSRGSWRVLGTFIARSKKPLQLLYYGIPSDLQI</sequence>
<evidence type="ECO:0000313" key="2">
    <source>
        <dbReference type="Proteomes" id="UP000183653"/>
    </source>
</evidence>
<dbReference type="Proteomes" id="UP000183653">
    <property type="component" value="Chromosome I"/>
</dbReference>
<keyword evidence="2" id="KW-1185">Reference proteome</keyword>
<dbReference type="AlphaFoldDB" id="A0A8B3XRM0"/>
<evidence type="ECO:0000313" key="1">
    <source>
        <dbReference type="EMBL" id="SDT87886.1"/>
    </source>
</evidence>
<name>A0A8B3XRM0_9PSED</name>
<dbReference type="EMBL" id="LT629782">
    <property type="protein sequence ID" value="SDT87886.1"/>
    <property type="molecule type" value="Genomic_DNA"/>
</dbReference>
<gene>
    <name evidence="1" type="ORF">SAMN04490197_0297</name>
</gene>
<organism evidence="1 2">
    <name type="scientific">Pseudomonas orientalis</name>
    <dbReference type="NCBI Taxonomy" id="76758"/>
    <lineage>
        <taxon>Bacteria</taxon>
        <taxon>Pseudomonadati</taxon>
        <taxon>Pseudomonadota</taxon>
        <taxon>Gammaproteobacteria</taxon>
        <taxon>Pseudomonadales</taxon>
        <taxon>Pseudomonadaceae</taxon>
        <taxon>Pseudomonas</taxon>
    </lineage>
</organism>
<reference evidence="1 2" key="1">
    <citation type="submission" date="2016-10" db="EMBL/GenBank/DDBJ databases">
        <authorList>
            <person name="Varghese N."/>
            <person name="Submissions S."/>
        </authorList>
    </citation>
    <scope>NUCLEOTIDE SEQUENCE [LARGE SCALE GENOMIC DNA]</scope>
    <source>
        <strain evidence="1 2">BS2775</strain>
    </source>
</reference>
<protein>
    <submittedName>
        <fullName evidence="1">Uncharacterized protein</fullName>
    </submittedName>
</protein>
<proteinExistence type="predicted"/>